<dbReference type="PANTHER" id="PTHR11695">
    <property type="entry name" value="ALCOHOL DEHYDROGENASE RELATED"/>
    <property type="match status" value="1"/>
</dbReference>
<dbReference type="EMBL" id="CAXAMM010000159">
    <property type="protein sequence ID" value="CAK8986256.1"/>
    <property type="molecule type" value="Genomic_DNA"/>
</dbReference>
<dbReference type="InterPro" id="IPR011032">
    <property type="entry name" value="GroES-like_sf"/>
</dbReference>
<dbReference type="PANTHER" id="PTHR11695:SF294">
    <property type="entry name" value="RETICULON-4-INTERACTING PROTEIN 1, MITOCHONDRIAL"/>
    <property type="match status" value="1"/>
</dbReference>
<protein>
    <submittedName>
        <fullName evidence="1">Mitochondrial</fullName>
    </submittedName>
</protein>
<dbReference type="InterPro" id="IPR002364">
    <property type="entry name" value="Quin_OxRdtase/zeta-crystal_CS"/>
</dbReference>
<evidence type="ECO:0000313" key="2">
    <source>
        <dbReference type="Proteomes" id="UP001642464"/>
    </source>
</evidence>
<dbReference type="InterPro" id="IPR036291">
    <property type="entry name" value="NAD(P)-bd_dom_sf"/>
</dbReference>
<dbReference type="CDD" id="cd05289">
    <property type="entry name" value="MDR_like_2"/>
    <property type="match status" value="1"/>
</dbReference>
<dbReference type="InterPro" id="IPR020843">
    <property type="entry name" value="ER"/>
</dbReference>
<gene>
    <name evidence="1" type="ORF">SCF082_LOCUS474</name>
</gene>
<dbReference type="SMART" id="SM00829">
    <property type="entry name" value="PKS_ER"/>
    <property type="match status" value="1"/>
</dbReference>
<dbReference type="Gene3D" id="3.90.180.10">
    <property type="entry name" value="Medium-chain alcohol dehydrogenases, catalytic domain"/>
    <property type="match status" value="1"/>
</dbReference>
<dbReference type="InterPro" id="IPR050700">
    <property type="entry name" value="YIM1/Zinc_Alcohol_DH_Fams"/>
</dbReference>
<dbReference type="Pfam" id="PF13602">
    <property type="entry name" value="ADH_zinc_N_2"/>
    <property type="match status" value="1"/>
</dbReference>
<organism evidence="1 2">
    <name type="scientific">Durusdinium trenchii</name>
    <dbReference type="NCBI Taxonomy" id="1381693"/>
    <lineage>
        <taxon>Eukaryota</taxon>
        <taxon>Sar</taxon>
        <taxon>Alveolata</taxon>
        <taxon>Dinophyceae</taxon>
        <taxon>Suessiales</taxon>
        <taxon>Symbiodiniaceae</taxon>
        <taxon>Durusdinium</taxon>
    </lineage>
</organism>
<dbReference type="PROSITE" id="PS01162">
    <property type="entry name" value="QOR_ZETA_CRYSTAL"/>
    <property type="match status" value="1"/>
</dbReference>
<sequence length="398" mass="43902">MALFWPIAKVLCFNLAAVLGVLIYEFYLLRENYIRYAPALEDKDHTMRAAQFSETGEPFVIKTRTIPRPQCCEMTQVLIKVGTGGLNPVDFKMRRNANINMTRALPVVSGFDFSGHVEQIGSGVLGYRPGDIVYGMLPLQGQSWGAFQEYVVANYTIIAHAPTKISAREAAGLPLVGLTTIHAMAPVLRAWQKQGQSSKDKKILVHAGAGGVGSFAIQYCKHVLKMHVATTVSAPKAVLVKSLGADEVVNYKEQKFEDVVKNFDVVLDTVAQEYEQRTLSSSVLKSGGEGHYIHVLSSDWQPNSREENPLILMVLPFLRKWGYSLIADLFGIGIHYHCDPVSPDAQGLRSIASWVNEGLIKPVVDRSFSLNEVAKAHEYLEKGRATGKVLIEIGTITE</sequence>
<dbReference type="Proteomes" id="UP001642464">
    <property type="component" value="Unassembled WGS sequence"/>
</dbReference>
<accession>A0ABP0H9Q8</accession>
<dbReference type="SUPFAM" id="SSF50129">
    <property type="entry name" value="GroES-like"/>
    <property type="match status" value="1"/>
</dbReference>
<dbReference type="Pfam" id="PF08240">
    <property type="entry name" value="ADH_N"/>
    <property type="match status" value="1"/>
</dbReference>
<dbReference type="SUPFAM" id="SSF51735">
    <property type="entry name" value="NAD(P)-binding Rossmann-fold domains"/>
    <property type="match status" value="1"/>
</dbReference>
<evidence type="ECO:0000313" key="1">
    <source>
        <dbReference type="EMBL" id="CAK8986256.1"/>
    </source>
</evidence>
<proteinExistence type="predicted"/>
<dbReference type="Gene3D" id="3.40.50.720">
    <property type="entry name" value="NAD(P)-binding Rossmann-like Domain"/>
    <property type="match status" value="1"/>
</dbReference>
<dbReference type="InterPro" id="IPR013154">
    <property type="entry name" value="ADH-like_N"/>
</dbReference>
<name>A0ABP0H9Q8_9DINO</name>
<comment type="caution">
    <text evidence="1">The sequence shown here is derived from an EMBL/GenBank/DDBJ whole genome shotgun (WGS) entry which is preliminary data.</text>
</comment>
<reference evidence="1 2" key="1">
    <citation type="submission" date="2024-02" db="EMBL/GenBank/DDBJ databases">
        <authorList>
            <person name="Chen Y."/>
            <person name="Shah S."/>
            <person name="Dougan E. K."/>
            <person name="Thang M."/>
            <person name="Chan C."/>
        </authorList>
    </citation>
    <scope>NUCLEOTIDE SEQUENCE [LARGE SCALE GENOMIC DNA]</scope>
</reference>
<keyword evidence="2" id="KW-1185">Reference proteome</keyword>